<sequence>MFSSFSSFTSRAWPKNTTENRNEGSARPRYSLYRSSYASIFATPSVAVTASNVVLEMRDLSTNDAATSIEREPVTVPATAFNISEQDMRLNSELIQLALDWALRLDGRRDQIEEGTEDECGHRRGRGCERGRLSFFQYFRQFFQGDGNAWRLSYGPQSLGLSFFFSLFPVAGILICFSLSYFLVFRPLSQLKIRESERRILRTFLLKCIALDVAVRYRLEDLPRADYVFNRRMVQKAQVYVIEHADRCTQAINRANVSIAASIRAQSSVLQTGSLHPAASLHHLYYYSHYSTIHGFPETGLYTGNLMDGQNTISTERGQLQRAQSVLSAPARLEGQSRAMVMNKEQHSSQQTQLQGMAAVKAELRSTESWIQRIGSAFRLDKRGIYVPVTPKKERLHLSDIFKSPSSEQPTRQQKQKWAKRHDQDPNMTAGNSAYRQQNAAELPAAGVGTPSSSGSHHLRYCKNTTSSFFCHQASLPVGSSVVSPSNSAVVNRGRDRVDRSLSLKRTISYDHASDSLNPESENYAEHYSDDKEGTSEALQQHGYMVGSLRHYHHAAAKRVRPPLPLVQPMHISVIPRFRNKDLEYMGPVDKKNAHILHRNTSPRNLRGRREREQQQLLRLTGGQETTEITSTVNALSLTTKSNPKSRLMQQLQHRQQTHRGYEIALGQSFHPSQRQSDNHGDYSRQSCNHRAQKTTTSPLEVSCQHARIPCLDATPSNVGTVQAIMGAVMSNITGIESTVVSSPVSKMTKKSTNTQAPGKVPAHSEQQQQHSEMSSTPNKKGTRSQDQAQAQSKGSSHDVQQNVETTPTTTKKQHHGSNRRTSGSHPQKIDNTH</sequence>
<feature type="compositionally biased region" description="Polar residues" evidence="1">
    <location>
        <begin position="742"/>
        <end position="757"/>
    </location>
</feature>
<accession>A0A1Y2GES4</accession>
<feature type="region of interest" description="Disordered" evidence="1">
    <location>
        <begin position="397"/>
        <end position="431"/>
    </location>
</feature>
<feature type="region of interest" description="Disordered" evidence="1">
    <location>
        <begin position="1"/>
        <end position="26"/>
    </location>
</feature>
<dbReference type="OrthoDB" id="2426929at2759"/>
<reference evidence="3 4" key="1">
    <citation type="submission" date="2016-07" db="EMBL/GenBank/DDBJ databases">
        <title>Pervasive Adenine N6-methylation of Active Genes in Fungi.</title>
        <authorList>
            <consortium name="DOE Joint Genome Institute"/>
            <person name="Mondo S.J."/>
            <person name="Dannebaum R.O."/>
            <person name="Kuo R.C."/>
            <person name="Labutti K."/>
            <person name="Haridas S."/>
            <person name="Kuo A."/>
            <person name="Salamov A."/>
            <person name="Ahrendt S.R."/>
            <person name="Lipzen A."/>
            <person name="Sullivan W."/>
            <person name="Andreopoulos W.B."/>
            <person name="Clum A."/>
            <person name="Lindquist E."/>
            <person name="Daum C."/>
            <person name="Ramamoorthy G.K."/>
            <person name="Gryganskyi A."/>
            <person name="Culley D."/>
            <person name="Magnuson J.K."/>
            <person name="James T.Y."/>
            <person name="O'Malley M.A."/>
            <person name="Stajich J.E."/>
            <person name="Spatafora J.W."/>
            <person name="Visel A."/>
            <person name="Grigoriev I.V."/>
        </authorList>
    </citation>
    <scope>NUCLEOTIDE SEQUENCE [LARGE SCALE GENOMIC DNA]</scope>
    <source>
        <strain evidence="3 4">NRRL 3116</strain>
    </source>
</reference>
<proteinExistence type="predicted"/>
<name>A0A1Y2GES4_9FUNG</name>
<feature type="compositionally biased region" description="Low complexity" evidence="1">
    <location>
        <begin position="764"/>
        <end position="776"/>
    </location>
</feature>
<feature type="compositionally biased region" description="Polar residues" evidence="1">
    <location>
        <begin position="1"/>
        <end position="17"/>
    </location>
</feature>
<organism evidence="3 4">
    <name type="scientific">Lobosporangium transversale</name>
    <dbReference type="NCBI Taxonomy" id="64571"/>
    <lineage>
        <taxon>Eukaryota</taxon>
        <taxon>Fungi</taxon>
        <taxon>Fungi incertae sedis</taxon>
        <taxon>Mucoromycota</taxon>
        <taxon>Mortierellomycotina</taxon>
        <taxon>Mortierellomycetes</taxon>
        <taxon>Mortierellales</taxon>
        <taxon>Mortierellaceae</taxon>
        <taxon>Lobosporangium</taxon>
    </lineage>
</organism>
<keyword evidence="2" id="KW-1133">Transmembrane helix</keyword>
<protein>
    <submittedName>
        <fullName evidence="3">Uncharacterized protein</fullName>
    </submittedName>
</protein>
<evidence type="ECO:0000256" key="2">
    <source>
        <dbReference type="SAM" id="Phobius"/>
    </source>
</evidence>
<evidence type="ECO:0000313" key="3">
    <source>
        <dbReference type="EMBL" id="ORZ07948.1"/>
    </source>
</evidence>
<feature type="region of interest" description="Disordered" evidence="1">
    <location>
        <begin position="742"/>
        <end position="834"/>
    </location>
</feature>
<comment type="caution">
    <text evidence="3">The sequence shown here is derived from an EMBL/GenBank/DDBJ whole genome shotgun (WGS) entry which is preliminary data.</text>
</comment>
<feature type="compositionally biased region" description="Polar residues" evidence="1">
    <location>
        <begin position="777"/>
        <end position="811"/>
    </location>
</feature>
<feature type="region of interest" description="Disordered" evidence="1">
    <location>
        <begin position="513"/>
        <end position="534"/>
    </location>
</feature>
<dbReference type="GeneID" id="33572298"/>
<dbReference type="RefSeq" id="XP_021878182.1">
    <property type="nucleotide sequence ID" value="XM_022030456.1"/>
</dbReference>
<feature type="compositionally biased region" description="Polar residues" evidence="1">
    <location>
        <begin position="684"/>
        <end position="700"/>
    </location>
</feature>
<keyword evidence="2" id="KW-0472">Membrane</keyword>
<dbReference type="InParanoid" id="A0A1Y2GES4"/>
<dbReference type="AlphaFoldDB" id="A0A1Y2GES4"/>
<dbReference type="Proteomes" id="UP000193648">
    <property type="component" value="Unassembled WGS sequence"/>
</dbReference>
<feature type="compositionally biased region" description="Polar residues" evidence="1">
    <location>
        <begin position="404"/>
        <end position="413"/>
    </location>
</feature>
<evidence type="ECO:0000256" key="1">
    <source>
        <dbReference type="SAM" id="MobiDB-lite"/>
    </source>
</evidence>
<dbReference type="EMBL" id="MCFF01000039">
    <property type="protein sequence ID" value="ORZ07948.1"/>
    <property type="molecule type" value="Genomic_DNA"/>
</dbReference>
<gene>
    <name evidence="3" type="ORF">BCR41DRAFT_424573</name>
</gene>
<keyword evidence="2" id="KW-0812">Transmembrane</keyword>
<feature type="compositionally biased region" description="Basic and acidic residues" evidence="1">
    <location>
        <begin position="524"/>
        <end position="534"/>
    </location>
</feature>
<feature type="region of interest" description="Disordered" evidence="1">
    <location>
        <begin position="671"/>
        <end position="700"/>
    </location>
</feature>
<keyword evidence="4" id="KW-1185">Reference proteome</keyword>
<feature type="transmembrane region" description="Helical" evidence="2">
    <location>
        <begin position="161"/>
        <end position="184"/>
    </location>
</feature>
<evidence type="ECO:0000313" key="4">
    <source>
        <dbReference type="Proteomes" id="UP000193648"/>
    </source>
</evidence>